<gene>
    <name evidence="3" type="ORF">PL9214500329</name>
</gene>
<dbReference type="Proteomes" id="UP000184315">
    <property type="component" value="Unassembled WGS sequence"/>
</dbReference>
<keyword evidence="4" id="KW-1185">Reference proteome</keyword>
<dbReference type="EMBL" id="CZDF01000156">
    <property type="protein sequence ID" value="CUR33082.1"/>
    <property type="molecule type" value="Genomic_DNA"/>
</dbReference>
<reference evidence="4" key="1">
    <citation type="submission" date="2015-10" db="EMBL/GenBank/DDBJ databases">
        <authorList>
            <person name="Regsiter A."/>
            <person name="william w."/>
        </authorList>
    </citation>
    <scope>NUCLEOTIDE SEQUENCE [LARGE SCALE GENOMIC DNA]</scope>
</reference>
<protein>
    <recommendedName>
        <fullName evidence="2">Antitoxin</fullName>
    </recommendedName>
</protein>
<dbReference type="RefSeq" id="WP_072719741.1">
    <property type="nucleotide sequence ID" value="NZ_LN889802.1"/>
</dbReference>
<evidence type="ECO:0000313" key="3">
    <source>
        <dbReference type="EMBL" id="CUR33082.1"/>
    </source>
</evidence>
<dbReference type="STRING" id="671072.PL9214500329"/>
<evidence type="ECO:0000256" key="1">
    <source>
        <dbReference type="ARBA" id="ARBA00009981"/>
    </source>
</evidence>
<comment type="similarity">
    <text evidence="1 2">Belongs to the phD/YefM antitoxin family.</text>
</comment>
<accession>A0A1J1LM50</accession>
<dbReference type="Gene3D" id="3.40.1620.10">
    <property type="entry name" value="YefM-like domain"/>
    <property type="match status" value="1"/>
</dbReference>
<proteinExistence type="inferred from homology"/>
<dbReference type="OrthoDB" id="565210at2"/>
<name>A0A1J1LM50_9CYAN</name>
<sequence>MSQQYSIEQIPVNLNKIIQEVEQGEPIEITRQGQQIAVILSTTEYERLVNKAPGFWESLQQFRQEMIEEGIEIDPDEVWKNVRDKSPGREVNL</sequence>
<dbReference type="Pfam" id="PF02604">
    <property type="entry name" value="PhdYeFM_antitox"/>
    <property type="match status" value="1"/>
</dbReference>
<dbReference type="NCBIfam" id="TIGR01552">
    <property type="entry name" value="phd_fam"/>
    <property type="match status" value="1"/>
</dbReference>
<evidence type="ECO:0000313" key="4">
    <source>
        <dbReference type="Proteomes" id="UP000184315"/>
    </source>
</evidence>
<dbReference type="AlphaFoldDB" id="A0A1J1LM50"/>
<organism evidence="3 4">
    <name type="scientific">Planktothrix tepida PCC 9214</name>
    <dbReference type="NCBI Taxonomy" id="671072"/>
    <lineage>
        <taxon>Bacteria</taxon>
        <taxon>Bacillati</taxon>
        <taxon>Cyanobacteriota</taxon>
        <taxon>Cyanophyceae</taxon>
        <taxon>Oscillatoriophycideae</taxon>
        <taxon>Oscillatoriales</taxon>
        <taxon>Microcoleaceae</taxon>
        <taxon>Planktothrix</taxon>
    </lineage>
</organism>
<dbReference type="InterPro" id="IPR006442">
    <property type="entry name" value="Antitoxin_Phd/YefM"/>
</dbReference>
<dbReference type="InterPro" id="IPR036165">
    <property type="entry name" value="YefM-like_sf"/>
</dbReference>
<dbReference type="SUPFAM" id="SSF143120">
    <property type="entry name" value="YefM-like"/>
    <property type="match status" value="1"/>
</dbReference>
<comment type="function">
    <text evidence="2">Antitoxin component of a type II toxin-antitoxin (TA) system.</text>
</comment>
<evidence type="ECO:0000256" key="2">
    <source>
        <dbReference type="RuleBase" id="RU362080"/>
    </source>
</evidence>